<accession>A0A6A3IH44</accession>
<organism evidence="2 3">
    <name type="scientific">Phytophthora rubi</name>
    <dbReference type="NCBI Taxonomy" id="129364"/>
    <lineage>
        <taxon>Eukaryota</taxon>
        <taxon>Sar</taxon>
        <taxon>Stramenopiles</taxon>
        <taxon>Oomycota</taxon>
        <taxon>Peronosporomycetes</taxon>
        <taxon>Peronosporales</taxon>
        <taxon>Peronosporaceae</taxon>
        <taxon>Phytophthora</taxon>
    </lineage>
</organism>
<evidence type="ECO:0000256" key="1">
    <source>
        <dbReference type="SAM" id="MobiDB-lite"/>
    </source>
</evidence>
<name>A0A6A3IH44_9STRA</name>
<dbReference type="EMBL" id="QXFV01003151">
    <property type="protein sequence ID" value="KAE8979464.1"/>
    <property type="molecule type" value="Genomic_DNA"/>
</dbReference>
<feature type="region of interest" description="Disordered" evidence="1">
    <location>
        <begin position="229"/>
        <end position="253"/>
    </location>
</feature>
<evidence type="ECO:0000313" key="2">
    <source>
        <dbReference type="EMBL" id="KAE8979464.1"/>
    </source>
</evidence>
<dbReference type="Proteomes" id="UP000429607">
    <property type="component" value="Unassembled WGS sequence"/>
</dbReference>
<proteinExistence type="predicted"/>
<gene>
    <name evidence="2" type="ORF">PR001_g24545</name>
</gene>
<evidence type="ECO:0000313" key="3">
    <source>
        <dbReference type="Proteomes" id="UP000429607"/>
    </source>
</evidence>
<dbReference type="AlphaFoldDB" id="A0A6A3IH44"/>
<reference evidence="2 3" key="1">
    <citation type="submission" date="2018-09" db="EMBL/GenBank/DDBJ databases">
        <title>Genomic investigation of the strawberry pathogen Phytophthora fragariae indicates pathogenicity is determined by transcriptional variation in three key races.</title>
        <authorList>
            <person name="Adams T.M."/>
            <person name="Armitage A.D."/>
            <person name="Sobczyk M.K."/>
            <person name="Bates H.J."/>
            <person name="Dunwell J.M."/>
            <person name="Nellist C.F."/>
            <person name="Harrison R.J."/>
        </authorList>
    </citation>
    <scope>NUCLEOTIDE SEQUENCE [LARGE SCALE GENOMIC DNA]</scope>
    <source>
        <strain evidence="2 3">SCRP249</strain>
    </source>
</reference>
<comment type="caution">
    <text evidence="2">The sequence shown here is derived from an EMBL/GenBank/DDBJ whole genome shotgun (WGS) entry which is preliminary data.</text>
</comment>
<protein>
    <submittedName>
        <fullName evidence="2">Uncharacterized protein</fullName>
    </submittedName>
</protein>
<sequence length="534" mass="58759">MPRSIVLLLPCDVPSLALDGPHYGEVMSRRAGDTARVRLLPKPGTSTRTRVDVSAEIVALSSVAPTEVDNGSPGWLLFHPVYFQHEDDLLHGQVTSYADGQYSVSTHSGEVQVAYDEVIEVAPVIVFLLWGVRLVTSINNTDSLQTAHSTLLNRLLGQRGARASRNIVRLMNGVGVESTLPNASTQRVWITPYTGERVQVTVGHVINVAFYIDGNRRPPASVNLGATFCDDPSQPPLPADAEATSTSTPPGERDAAREMAEDEAAESGFAEILNAYAESEHPAKRRRVTCPSSQLNPFQDPATHAILQALASKPRLLELYLDQLQGIQDATSVDEVHRTTEDCDFRRSNDHLTRGHPAMGPPATSISQLASVSDMIACEESVDRQGRFRPTRAQRDVHNAITSTAYAGKTPDSFVDHARNSRATKFLPHPAVLSRLYEFLFGPCSLSILHFVRFDFQAQLFESEKKKVNLQNFSPTLNLPEPLHSPQFTDLVEALPVLENFSPTLNLPEPLHSPQFTDLVEALPVLDAFRKRVF</sequence>